<dbReference type="HOGENOM" id="CLU_890788_0_0_9"/>
<accession>C2JUQ1</accession>
<gene>
    <name evidence="1" type="ORF">HMPREF0539_0635</name>
</gene>
<comment type="caution">
    <text evidence="1">The sequence shown here is derived from an EMBL/GenBank/DDBJ whole genome shotgun (WGS) entry which is preliminary data.</text>
</comment>
<dbReference type="Proteomes" id="UP000004525">
    <property type="component" value="Unassembled WGS sequence"/>
</dbReference>
<dbReference type="AlphaFoldDB" id="C2JUQ1"/>
<evidence type="ECO:0000313" key="2">
    <source>
        <dbReference type="Proteomes" id="UP000004525"/>
    </source>
</evidence>
<name>C2JUQ1_LACRM</name>
<evidence type="ECO:0000313" key="1">
    <source>
        <dbReference type="EMBL" id="EEN81311.1"/>
    </source>
</evidence>
<sequence length="339" mass="38970">MIITHSTEEESTTKKAVSLKLLALCLLMILIVGCQTQKVKAADLKVADTPVPTRIYQMFLQDEKATTVNRYIKQYHANYDKHFWKTKYNGKTPQQAAQNEALKKIKRFVIEDKALVKAGLIKRPFAEFERYQKENQAGANLSGIAAAQKQHQGLMLKLESQYVQSHRKSVTINQKKDFYAKYKAKYWSVPAIVHYEVLTFDRAKIKDINQFSEKVQQINGEHIDLKSIQNDFEEAGFKGQYNQTDSLHDDNQYYGVYSRLASDHSNELDVIFPVWISEEKMGLLRIFSTEDGGFQPFSDVQDDVVTRLLNDKLRRKISKTVQQVKIHIDQAALSKQALG</sequence>
<organism evidence="1 2">
    <name type="scientific">Lacticaseibacillus rhamnosus (strain LMS2-1)</name>
    <dbReference type="NCBI Taxonomy" id="525361"/>
    <lineage>
        <taxon>Bacteria</taxon>
        <taxon>Bacillati</taxon>
        <taxon>Bacillota</taxon>
        <taxon>Bacilli</taxon>
        <taxon>Lactobacillales</taxon>
        <taxon>Lactobacillaceae</taxon>
        <taxon>Lacticaseibacillus</taxon>
    </lineage>
</organism>
<protein>
    <submittedName>
        <fullName evidence="1">Uncharacterized protein</fullName>
    </submittedName>
</protein>
<proteinExistence type="predicted"/>
<keyword evidence="2" id="KW-1185">Reference proteome</keyword>
<dbReference type="EMBL" id="ACIZ01000022">
    <property type="protein sequence ID" value="EEN81311.1"/>
    <property type="molecule type" value="Genomic_DNA"/>
</dbReference>
<reference evidence="1" key="1">
    <citation type="submission" date="2009-01" db="EMBL/GenBank/DDBJ databases">
        <authorList>
            <person name="Qin X."/>
            <person name="Bachman B."/>
            <person name="Battles P."/>
            <person name="Bell A."/>
            <person name="Bess C."/>
            <person name="Bickham C."/>
            <person name="Chaboub L."/>
            <person name="Chen D."/>
            <person name="Coyle M."/>
            <person name="Deiros D.R."/>
            <person name="Dinh H."/>
            <person name="Forbes L."/>
            <person name="Fowler G."/>
            <person name="Francisco L."/>
            <person name="Fu Q."/>
            <person name="Gubbala S."/>
            <person name="Hale W."/>
            <person name="Han Y."/>
            <person name="Hemphill L."/>
            <person name="Highlander S.K."/>
            <person name="Hirani K."/>
            <person name="Hogues M."/>
            <person name="Jackson L."/>
            <person name="Jakkamsetti A."/>
            <person name="Javaid M."/>
            <person name="Jiang H."/>
            <person name="Korchina V."/>
            <person name="Kovar C."/>
            <person name="Lara F."/>
            <person name="Lee S."/>
            <person name="Mata R."/>
            <person name="Mathew T."/>
            <person name="Moen C."/>
            <person name="Morales K."/>
            <person name="Munidasa M."/>
            <person name="Nazareth L."/>
            <person name="Ngo R."/>
            <person name="Nguyen L."/>
            <person name="Okwuonu G."/>
            <person name="Ongeri F."/>
            <person name="Patil S."/>
            <person name="Petrosino J."/>
            <person name="Pham C."/>
            <person name="Pham P."/>
            <person name="Pu L.-L."/>
            <person name="Puazo M."/>
            <person name="Raj R."/>
            <person name="Reid J."/>
            <person name="Rouhana J."/>
            <person name="Saada N."/>
            <person name="Shang Y."/>
            <person name="Simmons D."/>
            <person name="Thornton R."/>
            <person name="Warren J."/>
            <person name="Weissenberger G."/>
            <person name="Zhang J."/>
            <person name="Zhang L."/>
            <person name="Zhou C."/>
            <person name="Zhu D."/>
            <person name="Muzny D."/>
            <person name="Worley K."/>
            <person name="Gibbs R."/>
        </authorList>
    </citation>
    <scope>NUCLEOTIDE SEQUENCE [LARGE SCALE GENOMIC DNA]</scope>
    <source>
        <strain evidence="1">LMS2-1</strain>
    </source>
</reference>